<dbReference type="RefSeq" id="WP_273581423.1">
    <property type="nucleotide sequence ID" value="NZ_JAQRFO010000101.1"/>
</dbReference>
<name>A0ABT5M8K7_9GAMM</name>
<dbReference type="InterPro" id="IPR023347">
    <property type="entry name" value="Lysozyme_dom_sf"/>
</dbReference>
<dbReference type="Pfam" id="PF00959">
    <property type="entry name" value="Phage_lysozyme"/>
    <property type="match status" value="1"/>
</dbReference>
<dbReference type="InterPro" id="IPR002196">
    <property type="entry name" value="Glyco_hydro_24"/>
</dbReference>
<gene>
    <name evidence="10" type="ORF">PSI22_20970</name>
</gene>
<dbReference type="EMBL" id="JAQRFO010000101">
    <property type="protein sequence ID" value="MDC9624033.1"/>
    <property type="molecule type" value="Genomic_DNA"/>
</dbReference>
<evidence type="ECO:0000313" key="11">
    <source>
        <dbReference type="Proteomes" id="UP001214757"/>
    </source>
</evidence>
<dbReference type="GO" id="GO:0016787">
    <property type="term" value="F:hydrolase activity"/>
    <property type="evidence" value="ECO:0007669"/>
    <property type="project" value="UniProtKB-KW"/>
</dbReference>
<keyword evidence="11" id="KW-1185">Reference proteome</keyword>
<dbReference type="SUPFAM" id="SSF69349">
    <property type="entry name" value="Phage fibre proteins"/>
    <property type="match status" value="1"/>
</dbReference>
<evidence type="ECO:0000256" key="6">
    <source>
        <dbReference type="ARBA" id="ARBA00023295"/>
    </source>
</evidence>
<keyword evidence="6 7" id="KW-0326">Glycosidase</keyword>
<accession>A0ABT5M8K7</accession>
<dbReference type="SUPFAM" id="SSF53955">
    <property type="entry name" value="Lysozyme-like"/>
    <property type="match status" value="1"/>
</dbReference>
<feature type="domain" description="Gp5/Type VI secretion system Vgr C-terminal trimerisation" evidence="9">
    <location>
        <begin position="19"/>
        <end position="99"/>
    </location>
</feature>
<evidence type="ECO:0000256" key="3">
    <source>
        <dbReference type="ARBA" id="ARBA00022638"/>
    </source>
</evidence>
<dbReference type="Pfam" id="PF22178">
    <property type="entry name" value="Gp5_trimer_C"/>
    <property type="match status" value="1"/>
</dbReference>
<dbReference type="InterPro" id="IPR034690">
    <property type="entry name" value="Endolysin_T4_type"/>
</dbReference>
<evidence type="ECO:0000256" key="1">
    <source>
        <dbReference type="ARBA" id="ARBA00000632"/>
    </source>
</evidence>
<evidence type="ECO:0000313" key="10">
    <source>
        <dbReference type="EMBL" id="MDC9624033.1"/>
    </source>
</evidence>
<feature type="compositionally biased region" description="Low complexity" evidence="8">
    <location>
        <begin position="252"/>
        <end position="266"/>
    </location>
</feature>
<dbReference type="CDD" id="cd00737">
    <property type="entry name" value="lyz_endolysin_autolysin"/>
    <property type="match status" value="1"/>
</dbReference>
<keyword evidence="3 7" id="KW-0081">Bacteriolytic enzyme</keyword>
<feature type="non-terminal residue" evidence="10">
    <location>
        <position position="1"/>
    </location>
</feature>
<dbReference type="InterPro" id="IPR033907">
    <property type="entry name" value="Endolysin_autolysin"/>
</dbReference>
<comment type="similarity">
    <text evidence="7">Belongs to the glycosyl hydrolase 24 family.</text>
</comment>
<evidence type="ECO:0000256" key="8">
    <source>
        <dbReference type="SAM" id="MobiDB-lite"/>
    </source>
</evidence>
<sequence>YHASNIPPGALPGSKTQMAFRSKTHKGEGYNELLFEDAKGSELLSLHAQRNMKTVVKNDQSLLVEAGNRTLTVQTGDEHKTVKQGNLTETICLKRSTEANTVQVKAKAGKAGPGTQLYQAEDNITLQVGKGSIEMTPEHIRVAFGSSVILLNSSGVFVDGSAIGLNNGSAGAGLAPAAADGGDSASESGSLLPVAVMAAGLGPMGMAALGSMGLISSASAATPATRPMSPPVPDNVTGRPTVPTDIRPGIVPLPSAAPVPVANSADSTEKTMDQDGLDLLKGIESLRLKPYDDQTGKTITKWNKGATIGYGKLIAEKEWNTYKDGITEEKAEELFKETLAPFEKTVNSAITKEIKQNQFDALVMFAYNIGKKGFKDSSVVKLVNDENAKTDYDTLDDAWKAWNKSQGEVNQGVINRRKAELKIYNEGVYERW</sequence>
<evidence type="ECO:0000256" key="5">
    <source>
        <dbReference type="ARBA" id="ARBA00023200"/>
    </source>
</evidence>
<comment type="catalytic activity">
    <reaction evidence="1 7">
        <text>Hydrolysis of (1-&gt;4)-beta-linkages between N-acetylmuramic acid and N-acetyl-D-glucosamine residues in a peptidoglycan and between N-acetyl-D-glucosamine residues in chitodextrins.</text>
        <dbReference type="EC" id="3.2.1.17"/>
    </reaction>
</comment>
<dbReference type="PANTHER" id="PTHR38107">
    <property type="match status" value="1"/>
</dbReference>
<dbReference type="HAMAP" id="MF_04110">
    <property type="entry name" value="ENDOLYSIN_T4"/>
    <property type="match status" value="1"/>
</dbReference>
<evidence type="ECO:0000256" key="7">
    <source>
        <dbReference type="RuleBase" id="RU003788"/>
    </source>
</evidence>
<keyword evidence="2 7" id="KW-0929">Antimicrobial</keyword>
<dbReference type="InterPro" id="IPR054030">
    <property type="entry name" value="Gp5_Vgr_C"/>
</dbReference>
<dbReference type="Gene3D" id="1.10.530.40">
    <property type="match status" value="1"/>
</dbReference>
<dbReference type="Gene3D" id="2.20.220.20">
    <property type="match status" value="1"/>
</dbReference>
<keyword evidence="4 7" id="KW-0378">Hydrolase</keyword>
<dbReference type="InterPro" id="IPR051018">
    <property type="entry name" value="Bacteriophage_GH24"/>
</dbReference>
<evidence type="ECO:0000256" key="2">
    <source>
        <dbReference type="ARBA" id="ARBA00022529"/>
    </source>
</evidence>
<protein>
    <recommendedName>
        <fullName evidence="7">Lysozyme</fullName>
        <ecNumber evidence="7">3.2.1.17</ecNumber>
    </recommendedName>
</protein>
<dbReference type="PANTHER" id="PTHR38107:SF3">
    <property type="entry name" value="LYSOZYME RRRD-RELATED"/>
    <property type="match status" value="1"/>
</dbReference>
<organism evidence="10 11">
    <name type="scientific">Xenorhabdus aichiensis</name>
    <dbReference type="NCBI Taxonomy" id="3025874"/>
    <lineage>
        <taxon>Bacteria</taxon>
        <taxon>Pseudomonadati</taxon>
        <taxon>Pseudomonadota</taxon>
        <taxon>Gammaproteobacteria</taxon>
        <taxon>Enterobacterales</taxon>
        <taxon>Morganellaceae</taxon>
        <taxon>Xenorhabdus</taxon>
    </lineage>
</organism>
<evidence type="ECO:0000256" key="4">
    <source>
        <dbReference type="ARBA" id="ARBA00022801"/>
    </source>
</evidence>
<reference evidence="10 11" key="1">
    <citation type="submission" date="2023-02" db="EMBL/GenBank/DDBJ databases">
        <title>Entomopathogenic bacteria.</title>
        <authorList>
            <person name="Machado R.A."/>
        </authorList>
    </citation>
    <scope>NUCLEOTIDE SEQUENCE [LARGE SCALE GENOMIC DNA]</scope>
    <source>
        <strain evidence="10 11">XENO-7</strain>
    </source>
</reference>
<feature type="region of interest" description="Disordered" evidence="8">
    <location>
        <begin position="250"/>
        <end position="270"/>
    </location>
</feature>
<dbReference type="EC" id="3.2.1.17" evidence="7"/>
<proteinExistence type="inferred from homology"/>
<dbReference type="Proteomes" id="UP001214757">
    <property type="component" value="Unassembled WGS sequence"/>
</dbReference>
<comment type="caution">
    <text evidence="10">The sequence shown here is derived from an EMBL/GenBank/DDBJ whole genome shotgun (WGS) entry which is preliminary data.</text>
</comment>
<keyword evidence="5" id="KW-1035">Host cytoplasm</keyword>
<evidence type="ECO:0000259" key="9">
    <source>
        <dbReference type="Pfam" id="PF22178"/>
    </source>
</evidence>
<dbReference type="InterPro" id="IPR023346">
    <property type="entry name" value="Lysozyme-like_dom_sf"/>
</dbReference>